<dbReference type="AlphaFoldDB" id="A0A368ZEH3"/>
<dbReference type="RefSeq" id="WP_114309829.1">
    <property type="nucleotide sequence ID" value="NZ_QPJO01000003.1"/>
</dbReference>
<feature type="domain" description="TIR" evidence="1">
    <location>
        <begin position="131"/>
        <end position="269"/>
    </location>
</feature>
<dbReference type="InterPro" id="IPR035897">
    <property type="entry name" value="Toll_tir_struct_dom_sf"/>
</dbReference>
<evidence type="ECO:0000313" key="3">
    <source>
        <dbReference type="Proteomes" id="UP000253436"/>
    </source>
</evidence>
<dbReference type="OrthoDB" id="344630at2"/>
<comment type="caution">
    <text evidence="2">The sequence shown here is derived from an EMBL/GenBank/DDBJ whole genome shotgun (WGS) entry which is preliminary data.</text>
</comment>
<dbReference type="PROSITE" id="PS50104">
    <property type="entry name" value="TIR"/>
    <property type="match status" value="1"/>
</dbReference>
<evidence type="ECO:0000259" key="1">
    <source>
        <dbReference type="PROSITE" id="PS50104"/>
    </source>
</evidence>
<dbReference type="GO" id="GO:0007165">
    <property type="term" value="P:signal transduction"/>
    <property type="evidence" value="ECO:0007669"/>
    <property type="project" value="InterPro"/>
</dbReference>
<dbReference type="InterPro" id="IPR000157">
    <property type="entry name" value="TIR_dom"/>
</dbReference>
<dbReference type="EMBL" id="QPJO01000003">
    <property type="protein sequence ID" value="RCW91306.1"/>
    <property type="molecule type" value="Genomic_DNA"/>
</dbReference>
<keyword evidence="3" id="KW-1185">Reference proteome</keyword>
<dbReference type="Proteomes" id="UP000253436">
    <property type="component" value="Unassembled WGS sequence"/>
</dbReference>
<organism evidence="2 3">
    <name type="scientific">Winogradskyella arenosi</name>
    <dbReference type="NCBI Taxonomy" id="533325"/>
    <lineage>
        <taxon>Bacteria</taxon>
        <taxon>Pseudomonadati</taxon>
        <taxon>Bacteroidota</taxon>
        <taxon>Flavobacteriia</taxon>
        <taxon>Flavobacteriales</taxon>
        <taxon>Flavobacteriaceae</taxon>
        <taxon>Winogradskyella</taxon>
    </lineage>
</organism>
<protein>
    <submittedName>
        <fullName evidence="2">TIR domain-containing protein</fullName>
    </submittedName>
</protein>
<reference evidence="2 3" key="1">
    <citation type="submission" date="2018-07" db="EMBL/GenBank/DDBJ databases">
        <title>Genomic Encyclopedia of Type Strains, Phase III (KMG-III): the genomes of soil and plant-associated and newly described type strains.</title>
        <authorList>
            <person name="Whitman W."/>
        </authorList>
    </citation>
    <scope>NUCLEOTIDE SEQUENCE [LARGE SCALE GENOMIC DNA]</scope>
    <source>
        <strain evidence="2 3">CECT 7958</strain>
    </source>
</reference>
<evidence type="ECO:0000313" key="2">
    <source>
        <dbReference type="EMBL" id="RCW91306.1"/>
    </source>
</evidence>
<gene>
    <name evidence="2" type="ORF">DFQ08_103133</name>
</gene>
<sequence length="390" mass="45472">MKYKYRLIVLGNLGSLSNKVIDLFYKKIEELKLERDYFKIINHGNFNTEYSGNQPAFAIYFGDENGSFKDLTITETLIKDGTLILPVYYTENSFSDEIPKILENQNGLLYDATKDIKIVNLALEAFELLRSSRKVFVSYKRSESSSVAIQLYEALERNNFDVFLDTHSIKPGEPFQEELWHRMTDCDVIVLLNTPKFLESYWCTEEIAEASAKQIGIIQLVWPNHKLEAMAHVCLPKQLQNTDFENGVFNDENTSKLTEVFINDLVKEVESLRARNLASRQDNLITEFTNYANKHGKKINLQPERFISEELDNGKRRIFIPSVGVPQSVNCNQSEEIIKEIKDFEVDSVHLIYDDLRIRNKWLNHLDWLNGYLKVQTIKKQNFDEWLEKN</sequence>
<name>A0A368ZEH3_9FLAO</name>
<proteinExistence type="predicted"/>
<accession>A0A368ZEH3</accession>
<dbReference type="Gene3D" id="3.40.50.10140">
    <property type="entry name" value="Toll/interleukin-1 receptor homology (TIR) domain"/>
    <property type="match status" value="1"/>
</dbReference>
<dbReference type="SUPFAM" id="SSF52200">
    <property type="entry name" value="Toll/Interleukin receptor TIR domain"/>
    <property type="match status" value="1"/>
</dbReference>
<dbReference type="Pfam" id="PF13676">
    <property type="entry name" value="TIR_2"/>
    <property type="match status" value="1"/>
</dbReference>